<protein>
    <submittedName>
        <fullName evidence="1">Uncharacterized protein</fullName>
    </submittedName>
</protein>
<evidence type="ECO:0000313" key="2">
    <source>
        <dbReference type="Proteomes" id="UP000729402"/>
    </source>
</evidence>
<keyword evidence="2" id="KW-1185">Reference proteome</keyword>
<comment type="caution">
    <text evidence="1">The sequence shown here is derived from an EMBL/GenBank/DDBJ whole genome shotgun (WGS) entry which is preliminary data.</text>
</comment>
<dbReference type="EMBL" id="JAAALK010000288">
    <property type="protein sequence ID" value="KAG8053143.1"/>
    <property type="molecule type" value="Genomic_DNA"/>
</dbReference>
<dbReference type="Proteomes" id="UP000729402">
    <property type="component" value="Unassembled WGS sequence"/>
</dbReference>
<name>A0A8J5RND9_ZIZPA</name>
<reference evidence="1" key="2">
    <citation type="submission" date="2021-02" db="EMBL/GenBank/DDBJ databases">
        <authorList>
            <person name="Kimball J.A."/>
            <person name="Haas M.W."/>
            <person name="Macchietto M."/>
            <person name="Kono T."/>
            <person name="Duquette J."/>
            <person name="Shao M."/>
        </authorList>
    </citation>
    <scope>NUCLEOTIDE SEQUENCE</scope>
    <source>
        <tissue evidence="1">Fresh leaf tissue</tissue>
    </source>
</reference>
<gene>
    <name evidence="1" type="ORF">GUJ93_ZPchr0001g30079</name>
</gene>
<organism evidence="1 2">
    <name type="scientific">Zizania palustris</name>
    <name type="common">Northern wild rice</name>
    <dbReference type="NCBI Taxonomy" id="103762"/>
    <lineage>
        <taxon>Eukaryota</taxon>
        <taxon>Viridiplantae</taxon>
        <taxon>Streptophyta</taxon>
        <taxon>Embryophyta</taxon>
        <taxon>Tracheophyta</taxon>
        <taxon>Spermatophyta</taxon>
        <taxon>Magnoliopsida</taxon>
        <taxon>Liliopsida</taxon>
        <taxon>Poales</taxon>
        <taxon>Poaceae</taxon>
        <taxon>BOP clade</taxon>
        <taxon>Oryzoideae</taxon>
        <taxon>Oryzeae</taxon>
        <taxon>Zizaniinae</taxon>
        <taxon>Zizania</taxon>
    </lineage>
</organism>
<proteinExistence type="predicted"/>
<evidence type="ECO:0000313" key="1">
    <source>
        <dbReference type="EMBL" id="KAG8053143.1"/>
    </source>
</evidence>
<accession>A0A8J5RND9</accession>
<sequence>MLSEVMEEPKVVEKMLRNMIVLYKQIVPAIQTLLDPETLPVVELTGHLKADKESFEATPATMQLNGKLYLTK</sequence>
<dbReference type="AlphaFoldDB" id="A0A8J5RND9"/>
<reference evidence="1" key="1">
    <citation type="journal article" date="2021" name="bioRxiv">
        <title>Whole Genome Assembly and Annotation of Northern Wild Rice, Zizania palustris L., Supports a Whole Genome Duplication in the Zizania Genus.</title>
        <authorList>
            <person name="Haas M."/>
            <person name="Kono T."/>
            <person name="Macchietto M."/>
            <person name="Millas R."/>
            <person name="McGilp L."/>
            <person name="Shao M."/>
            <person name="Duquette J."/>
            <person name="Hirsch C.N."/>
            <person name="Kimball J."/>
        </authorList>
    </citation>
    <scope>NUCLEOTIDE SEQUENCE</scope>
    <source>
        <tissue evidence="1">Fresh leaf tissue</tissue>
    </source>
</reference>